<dbReference type="PANTHER" id="PTHR24104">
    <property type="entry name" value="E3 UBIQUITIN-PROTEIN LIGASE NHLRC1-RELATED"/>
    <property type="match status" value="1"/>
</dbReference>
<dbReference type="InterPro" id="IPR011049">
    <property type="entry name" value="Serralysin-like_metalloprot_C"/>
</dbReference>
<accession>A0A0D5C3W5</accession>
<evidence type="ECO:0000256" key="1">
    <source>
        <dbReference type="ARBA" id="ARBA00004370"/>
    </source>
</evidence>
<dbReference type="PANTHER" id="PTHR24104:SF25">
    <property type="entry name" value="PROTEIN LIN-41"/>
    <property type="match status" value="1"/>
</dbReference>
<dbReference type="InterPro" id="IPR003995">
    <property type="entry name" value="RTX_toxin_determinant-A"/>
</dbReference>
<dbReference type="SUPFAM" id="SSF51120">
    <property type="entry name" value="beta-Roll"/>
    <property type="match status" value="1"/>
</dbReference>
<dbReference type="GO" id="GO:0005576">
    <property type="term" value="C:extracellular region"/>
    <property type="evidence" value="ECO:0007669"/>
    <property type="project" value="InterPro"/>
</dbReference>
<dbReference type="InterPro" id="IPR018511">
    <property type="entry name" value="Hemolysin-typ_Ca-bd_CS"/>
</dbReference>
<dbReference type="GO" id="GO:0008270">
    <property type="term" value="F:zinc ion binding"/>
    <property type="evidence" value="ECO:0007669"/>
    <property type="project" value="UniProtKB-KW"/>
</dbReference>
<dbReference type="GO" id="GO:0016020">
    <property type="term" value="C:membrane"/>
    <property type="evidence" value="ECO:0007669"/>
    <property type="project" value="UniProtKB-SubCell"/>
</dbReference>
<protein>
    <submittedName>
        <fullName evidence="6">NHL repeat containing protein</fullName>
    </submittedName>
</protein>
<dbReference type="Pfam" id="PF01436">
    <property type="entry name" value="NHL"/>
    <property type="match status" value="2"/>
</dbReference>
<organism evidence="6 7">
    <name type="scientific">Nitrosopumilus adriaticus</name>
    <dbReference type="NCBI Taxonomy" id="1580092"/>
    <lineage>
        <taxon>Archaea</taxon>
        <taxon>Nitrososphaerota</taxon>
        <taxon>Nitrososphaeria</taxon>
        <taxon>Nitrosopumilales</taxon>
        <taxon>Nitrosopumilaceae</taxon>
        <taxon>Nitrosopumilus</taxon>
    </lineage>
</organism>
<sequence length="532" mass="57751">MSKFVLLVMVFTIFLVSSALIPSSYALGDYDLISEWGQFGIAKDGHFSYPEFIAVDEEGNSYVSDLGNKRIQKFSSDGQYLTHWGQSGTLPGEFHYPAGIAVSGNFVYVADHDLHKIQKFYLNGTFTEQWGSKGIHDGQFKYPNGIAVDSENNVYVVDTGNQRIQKFTSDGEFVLSFGSSGMGTGQFLTAIGVDVDDEGYVYVTDKGNRKIEKFDSFGNWIRTLTFTGYDFTFSPGGIEISPEGKIYVVNSESGKVLSLDQDDSLYLNIFQKNGPFSQTFRTPTDIALGVNGELLVVDSSAHKIYSLETPAYTEPEIIEVIEIPEVVEPEIIESFSRDKINPTIMPPSDMILEATGLTTFVNIGEAIAADSESGIKSILNNAPEEFSLGVNKVTWIAFDNAGNTAEAYQTITIHACGHVYSDYNMIVGTNTDDFIQGTPNDDLIFGLDGSDIISGNDGNDCVFGGNGDDIIYGNNGTDTLSGGPGNDVLKGGYGFDILYSNSGSDVMDGGDDSDGCYSPENSQKDLLLNCES</sequence>
<reference evidence="7" key="1">
    <citation type="submission" date="2015-03" db="EMBL/GenBank/DDBJ databases">
        <title>Characterization of two novel Thaumarchaeota isolated from the Northern Adriatic Sea.</title>
        <authorList>
            <person name="Bayer B."/>
            <person name="Vojvoda J."/>
            <person name="Offre P."/>
            <person name="Srivastava A."/>
            <person name="Elisabeth N."/>
            <person name="Garcia J.A.L."/>
            <person name="Schleper C."/>
            <person name="Herndl G.J."/>
        </authorList>
    </citation>
    <scope>NUCLEOTIDE SEQUENCE [LARGE SCALE GENOMIC DNA]</scope>
    <source>
        <strain evidence="7">NF5</strain>
    </source>
</reference>
<dbReference type="GO" id="GO:0005509">
    <property type="term" value="F:calcium ion binding"/>
    <property type="evidence" value="ECO:0007669"/>
    <property type="project" value="InterPro"/>
</dbReference>
<name>A0A0D5C3W5_9ARCH</name>
<evidence type="ECO:0000256" key="2">
    <source>
        <dbReference type="ARBA" id="ARBA00022656"/>
    </source>
</evidence>
<dbReference type="InterPro" id="IPR050952">
    <property type="entry name" value="TRIM-NHL_E3_ligases"/>
</dbReference>
<dbReference type="InterPro" id="IPR001343">
    <property type="entry name" value="Hemolysn_Ca-bd"/>
</dbReference>
<dbReference type="Proteomes" id="UP000032408">
    <property type="component" value="Chromosome"/>
</dbReference>
<dbReference type="InterPro" id="IPR011042">
    <property type="entry name" value="6-blade_b-propeller_TolB-like"/>
</dbReference>
<dbReference type="STRING" id="1580092.NADRNF5_1708"/>
<keyword evidence="5" id="KW-0472">Membrane</keyword>
<evidence type="ECO:0000313" key="7">
    <source>
        <dbReference type="Proteomes" id="UP000032408"/>
    </source>
</evidence>
<dbReference type="HOGENOM" id="CLU_518408_0_0_2"/>
<dbReference type="InterPro" id="IPR001258">
    <property type="entry name" value="NHL_repeat"/>
</dbReference>
<dbReference type="PROSITE" id="PS00330">
    <property type="entry name" value="HEMOLYSIN_CALCIUM"/>
    <property type="match status" value="2"/>
</dbReference>
<keyword evidence="2" id="KW-0800">Toxin</keyword>
<reference evidence="6 7" key="2">
    <citation type="journal article" date="2016" name="ISME J.">
        <title>Physiological and genomic characterization of two novel marine thaumarchaeal strains indicates niche differentiation.</title>
        <authorList>
            <person name="Bayer B."/>
            <person name="Vojvoda J."/>
            <person name="Offre P."/>
            <person name="Alves R.J."/>
            <person name="Elisabeth N.H."/>
            <person name="Garcia J.A."/>
            <person name="Volland J.M."/>
            <person name="Srivastava A."/>
            <person name="Schleper C."/>
            <person name="Herndl G.J."/>
        </authorList>
    </citation>
    <scope>NUCLEOTIDE SEQUENCE [LARGE SCALE GENOMIC DNA]</scope>
    <source>
        <strain evidence="6 7">NF5</strain>
    </source>
</reference>
<keyword evidence="7" id="KW-1185">Reference proteome</keyword>
<dbReference type="Gene3D" id="2.150.10.10">
    <property type="entry name" value="Serralysin-like metalloprotease, C-terminal"/>
    <property type="match status" value="2"/>
</dbReference>
<evidence type="ECO:0000256" key="5">
    <source>
        <dbReference type="ARBA" id="ARBA00023136"/>
    </source>
</evidence>
<dbReference type="GO" id="GO:0090729">
    <property type="term" value="F:toxin activity"/>
    <property type="evidence" value="ECO:0007669"/>
    <property type="project" value="UniProtKB-KW"/>
</dbReference>
<dbReference type="PROSITE" id="PS51125">
    <property type="entry name" value="NHL"/>
    <property type="match status" value="3"/>
</dbReference>
<dbReference type="KEGG" id="nin:NADRNF5_1708"/>
<dbReference type="Gene3D" id="2.120.10.30">
    <property type="entry name" value="TolB, C-terminal domain"/>
    <property type="match status" value="2"/>
</dbReference>
<keyword evidence="3" id="KW-0677">Repeat</keyword>
<dbReference type="SUPFAM" id="SSF101898">
    <property type="entry name" value="NHL repeat"/>
    <property type="match status" value="1"/>
</dbReference>
<dbReference type="Pfam" id="PF00353">
    <property type="entry name" value="HemolysinCabind"/>
    <property type="match status" value="1"/>
</dbReference>
<evidence type="ECO:0000313" key="6">
    <source>
        <dbReference type="EMBL" id="AJW71386.1"/>
    </source>
</evidence>
<evidence type="ECO:0000256" key="3">
    <source>
        <dbReference type="ARBA" id="ARBA00022737"/>
    </source>
</evidence>
<gene>
    <name evidence="6" type="ORF">NADRNF5_1708</name>
</gene>
<dbReference type="PRINTS" id="PR00313">
    <property type="entry name" value="CABNDNGRPT"/>
</dbReference>
<dbReference type="AlphaFoldDB" id="A0A0D5C3W5"/>
<proteinExistence type="predicted"/>
<comment type="subcellular location">
    <subcellularLocation>
        <location evidence="1">Membrane</location>
    </subcellularLocation>
</comment>
<dbReference type="PRINTS" id="PR01488">
    <property type="entry name" value="RTXTOXINA"/>
</dbReference>
<keyword evidence="4" id="KW-0843">Virulence</keyword>
<dbReference type="EMBL" id="CP011070">
    <property type="protein sequence ID" value="AJW71386.1"/>
    <property type="molecule type" value="Genomic_DNA"/>
</dbReference>
<evidence type="ECO:0000256" key="4">
    <source>
        <dbReference type="ARBA" id="ARBA00023026"/>
    </source>
</evidence>